<dbReference type="InterPro" id="IPR029000">
    <property type="entry name" value="Cyclophilin-like_dom_sf"/>
</dbReference>
<dbReference type="InterPro" id="IPR020892">
    <property type="entry name" value="Cyclophilin-type_PPIase_CS"/>
</dbReference>
<dbReference type="Gene3D" id="2.40.100.10">
    <property type="entry name" value="Cyclophilin-like"/>
    <property type="match status" value="1"/>
</dbReference>
<name>X0Y507_9ZZZZ</name>
<dbReference type="EC" id="5.2.1.8" evidence="1"/>
<keyword evidence="2" id="KW-0697">Rotamase</keyword>
<comment type="caution">
    <text evidence="5">The sequence shown here is derived from an EMBL/GenBank/DDBJ whole genome shotgun (WGS) entry which is preliminary data.</text>
</comment>
<keyword evidence="3" id="KW-0413">Isomerase</keyword>
<evidence type="ECO:0000259" key="4">
    <source>
        <dbReference type="PROSITE" id="PS50072"/>
    </source>
</evidence>
<evidence type="ECO:0000313" key="5">
    <source>
        <dbReference type="EMBL" id="GAG50860.1"/>
    </source>
</evidence>
<dbReference type="Pfam" id="PF00160">
    <property type="entry name" value="Pro_isomerase"/>
    <property type="match status" value="1"/>
</dbReference>
<dbReference type="InterPro" id="IPR024936">
    <property type="entry name" value="Cyclophilin-type_PPIase"/>
</dbReference>
<dbReference type="PROSITE" id="PS00170">
    <property type="entry name" value="CSA_PPIASE_1"/>
    <property type="match status" value="1"/>
</dbReference>
<evidence type="ECO:0000256" key="2">
    <source>
        <dbReference type="ARBA" id="ARBA00023110"/>
    </source>
</evidence>
<feature type="non-terminal residue" evidence="5">
    <location>
        <position position="1"/>
    </location>
</feature>
<dbReference type="PANTHER" id="PTHR45625:SF4">
    <property type="entry name" value="PEPTIDYLPROLYL ISOMERASE DOMAIN AND WD REPEAT-CONTAINING PROTEIN 1"/>
    <property type="match status" value="1"/>
</dbReference>
<proteinExistence type="predicted"/>
<accession>X0Y507</accession>
<dbReference type="CDD" id="cd00317">
    <property type="entry name" value="cyclophilin"/>
    <property type="match status" value="1"/>
</dbReference>
<feature type="domain" description="PPIase cyclophilin-type" evidence="4">
    <location>
        <begin position="1"/>
        <end position="142"/>
    </location>
</feature>
<dbReference type="GO" id="GO:0006457">
    <property type="term" value="P:protein folding"/>
    <property type="evidence" value="ECO:0007669"/>
    <property type="project" value="InterPro"/>
</dbReference>
<evidence type="ECO:0000256" key="3">
    <source>
        <dbReference type="ARBA" id="ARBA00023235"/>
    </source>
</evidence>
<dbReference type="PANTHER" id="PTHR45625">
    <property type="entry name" value="PEPTIDYL-PROLYL CIS-TRANS ISOMERASE-RELATED"/>
    <property type="match status" value="1"/>
</dbReference>
<dbReference type="EMBL" id="BARS01057379">
    <property type="protein sequence ID" value="GAG50860.1"/>
    <property type="molecule type" value="Genomic_DNA"/>
</dbReference>
<dbReference type="SUPFAM" id="SSF50891">
    <property type="entry name" value="Cyclophilin-like"/>
    <property type="match status" value="1"/>
</dbReference>
<sequence length="142" mass="14619">IFLAREGFYDGVTFHRVIPGFVAQGGDPTGTGSGDPGYTLPAEFSDVPFERGTVGMARGNDPDSGGSQFFIAYAADVYDDVDESGDASVDDVRLTDVGPYPAGSTVASGDADIGSGLTTVSSLNGQYTVFGKVVEGMEVVES</sequence>
<gene>
    <name evidence="5" type="ORF">S01H1_84148</name>
</gene>
<dbReference type="InterPro" id="IPR044666">
    <property type="entry name" value="Cyclophilin_A-like"/>
</dbReference>
<evidence type="ECO:0000256" key="1">
    <source>
        <dbReference type="ARBA" id="ARBA00013194"/>
    </source>
</evidence>
<dbReference type="InterPro" id="IPR002130">
    <property type="entry name" value="Cyclophilin-type_PPIase_dom"/>
</dbReference>
<organism evidence="5">
    <name type="scientific">marine sediment metagenome</name>
    <dbReference type="NCBI Taxonomy" id="412755"/>
    <lineage>
        <taxon>unclassified sequences</taxon>
        <taxon>metagenomes</taxon>
        <taxon>ecological metagenomes</taxon>
    </lineage>
</organism>
<dbReference type="GO" id="GO:0003755">
    <property type="term" value="F:peptidyl-prolyl cis-trans isomerase activity"/>
    <property type="evidence" value="ECO:0007669"/>
    <property type="project" value="UniProtKB-KW"/>
</dbReference>
<protein>
    <recommendedName>
        <fullName evidence="1">peptidylprolyl isomerase</fullName>
        <ecNumber evidence="1">5.2.1.8</ecNumber>
    </recommendedName>
</protein>
<dbReference type="PIRSF" id="PIRSF001467">
    <property type="entry name" value="Peptidylpro_ismrse"/>
    <property type="match status" value="1"/>
</dbReference>
<reference evidence="5" key="1">
    <citation type="journal article" date="2014" name="Front. Microbiol.">
        <title>High frequency of phylogenetically diverse reductive dehalogenase-homologous genes in deep subseafloor sedimentary metagenomes.</title>
        <authorList>
            <person name="Kawai M."/>
            <person name="Futagami T."/>
            <person name="Toyoda A."/>
            <person name="Takaki Y."/>
            <person name="Nishi S."/>
            <person name="Hori S."/>
            <person name="Arai W."/>
            <person name="Tsubouchi T."/>
            <person name="Morono Y."/>
            <person name="Uchiyama I."/>
            <person name="Ito T."/>
            <person name="Fujiyama A."/>
            <person name="Inagaki F."/>
            <person name="Takami H."/>
        </authorList>
    </citation>
    <scope>NUCLEOTIDE SEQUENCE</scope>
    <source>
        <strain evidence="5">Expedition CK06-06</strain>
    </source>
</reference>
<dbReference type="PROSITE" id="PS50072">
    <property type="entry name" value="CSA_PPIASE_2"/>
    <property type="match status" value="1"/>
</dbReference>
<feature type="non-terminal residue" evidence="5">
    <location>
        <position position="142"/>
    </location>
</feature>
<dbReference type="AlphaFoldDB" id="X0Y507"/>